<dbReference type="Proteomes" id="UP000581135">
    <property type="component" value="Unassembled WGS sequence"/>
</dbReference>
<evidence type="ECO:0000256" key="4">
    <source>
        <dbReference type="ARBA" id="ARBA00022989"/>
    </source>
</evidence>
<dbReference type="InterPro" id="IPR043428">
    <property type="entry name" value="LivM-like"/>
</dbReference>
<dbReference type="GO" id="GO:0005886">
    <property type="term" value="C:plasma membrane"/>
    <property type="evidence" value="ECO:0007669"/>
    <property type="project" value="UniProtKB-SubCell"/>
</dbReference>
<keyword evidence="2" id="KW-1003">Cell membrane</keyword>
<name>A0A839SS84_9PROT</name>
<keyword evidence="3 6" id="KW-0812">Transmembrane</keyword>
<dbReference type="PANTHER" id="PTHR30482:SF10">
    <property type="entry name" value="HIGH-AFFINITY BRANCHED-CHAIN AMINO ACID TRANSPORT PROTEIN BRAE"/>
    <property type="match status" value="1"/>
</dbReference>
<feature type="transmembrane region" description="Helical" evidence="6">
    <location>
        <begin position="302"/>
        <end position="330"/>
    </location>
</feature>
<evidence type="ECO:0000313" key="7">
    <source>
        <dbReference type="EMBL" id="MBB3064644.1"/>
    </source>
</evidence>
<reference evidence="7 8" key="1">
    <citation type="submission" date="2020-08" db="EMBL/GenBank/DDBJ databases">
        <title>Genomic Encyclopedia of Type Strains, Phase III (KMG-III): the genomes of soil and plant-associated and newly described type strains.</title>
        <authorList>
            <person name="Whitman W."/>
        </authorList>
    </citation>
    <scope>NUCLEOTIDE SEQUENCE [LARGE SCALE GENOMIC DNA]</scope>
    <source>
        <strain evidence="7 8">CECT 8803</strain>
    </source>
</reference>
<dbReference type="EMBL" id="JACHXA010000002">
    <property type="protein sequence ID" value="MBB3064644.1"/>
    <property type="molecule type" value="Genomic_DNA"/>
</dbReference>
<evidence type="ECO:0000256" key="3">
    <source>
        <dbReference type="ARBA" id="ARBA00022692"/>
    </source>
</evidence>
<feature type="transmembrane region" description="Helical" evidence="6">
    <location>
        <begin position="98"/>
        <end position="120"/>
    </location>
</feature>
<comment type="subcellular location">
    <subcellularLocation>
        <location evidence="1">Cell membrane</location>
        <topology evidence="1">Multi-pass membrane protein</topology>
    </subcellularLocation>
</comment>
<evidence type="ECO:0000313" key="8">
    <source>
        <dbReference type="Proteomes" id="UP000581135"/>
    </source>
</evidence>
<evidence type="ECO:0000256" key="1">
    <source>
        <dbReference type="ARBA" id="ARBA00004651"/>
    </source>
</evidence>
<evidence type="ECO:0000256" key="5">
    <source>
        <dbReference type="ARBA" id="ARBA00023136"/>
    </source>
</evidence>
<protein>
    <submittedName>
        <fullName evidence="7">Urea ABC transporter permease protein UrtC</fullName>
    </submittedName>
</protein>
<dbReference type="InterPro" id="IPR001851">
    <property type="entry name" value="ABC_transp_permease"/>
</dbReference>
<evidence type="ECO:0000256" key="6">
    <source>
        <dbReference type="SAM" id="Phobius"/>
    </source>
</evidence>
<organism evidence="7 8">
    <name type="scientific">Limibacillus halophilus</name>
    <dbReference type="NCBI Taxonomy" id="1579333"/>
    <lineage>
        <taxon>Bacteria</taxon>
        <taxon>Pseudomonadati</taxon>
        <taxon>Pseudomonadota</taxon>
        <taxon>Alphaproteobacteria</taxon>
        <taxon>Rhodospirillales</taxon>
        <taxon>Rhodovibrionaceae</taxon>
        <taxon>Limibacillus</taxon>
    </lineage>
</organism>
<evidence type="ECO:0000256" key="2">
    <source>
        <dbReference type="ARBA" id="ARBA00022475"/>
    </source>
</evidence>
<keyword evidence="4 6" id="KW-1133">Transmembrane helix</keyword>
<dbReference type="GO" id="GO:0015658">
    <property type="term" value="F:branched-chain amino acid transmembrane transporter activity"/>
    <property type="evidence" value="ECO:0007669"/>
    <property type="project" value="InterPro"/>
</dbReference>
<dbReference type="RefSeq" id="WP_183415450.1">
    <property type="nucleotide sequence ID" value="NZ_JACHXA010000002.1"/>
</dbReference>
<dbReference type="AlphaFoldDB" id="A0A839SS84"/>
<gene>
    <name evidence="7" type="ORF">FHR98_000916</name>
</gene>
<keyword evidence="5 6" id="KW-0472">Membrane</keyword>
<dbReference type="Pfam" id="PF02653">
    <property type="entry name" value="BPD_transp_2"/>
    <property type="match status" value="1"/>
</dbReference>
<feature type="transmembrane region" description="Helical" evidence="6">
    <location>
        <begin position="252"/>
        <end position="271"/>
    </location>
</feature>
<accession>A0A839SS84</accession>
<feature type="transmembrane region" description="Helical" evidence="6">
    <location>
        <begin position="220"/>
        <end position="246"/>
    </location>
</feature>
<feature type="transmembrane region" description="Helical" evidence="6">
    <location>
        <begin position="21"/>
        <end position="43"/>
    </location>
</feature>
<dbReference type="CDD" id="cd06581">
    <property type="entry name" value="TM_PBP1_LivM_like"/>
    <property type="match status" value="1"/>
</dbReference>
<dbReference type="PANTHER" id="PTHR30482">
    <property type="entry name" value="HIGH-AFFINITY BRANCHED-CHAIN AMINO ACID TRANSPORT SYSTEM PERMEASE"/>
    <property type="match status" value="1"/>
</dbReference>
<feature type="transmembrane region" description="Helical" evidence="6">
    <location>
        <begin position="179"/>
        <end position="199"/>
    </location>
</feature>
<keyword evidence="8" id="KW-1185">Reference proteome</keyword>
<proteinExistence type="predicted"/>
<comment type="caution">
    <text evidence="7">The sequence shown here is derived from an EMBL/GenBank/DDBJ whole genome shotgun (WGS) entry which is preliminary data.</text>
</comment>
<sequence length="338" mass="36000">MSETLSKQEKSVRRSRWGGETGVAMVVFALLALLPTVFSGYVIYILPQYMLFGLLAMSLGLLWGFGGILSFGQAAFFAVGGYAMGLMMQQALPVNAAYLGIIVAVLAGGGLAAIAGYFLFSAGVRATYFVLITLALSIIAEQIAVSQSQITGGWNGLFVDRMSLTFGPLGEVSLYGDVAFYYFVLPLIVLCYLGFRWLTLSKVGKVLVGIRENEDRVIALGFNVSAYKTLVFALSGGLAGFAGALYASQANFVSPSLAGVLFSTEVVVWVAIGGRASLLGALLGGILVSSLSNYLSAITPEYWQLLLGIIFILVIAFFKSGLSGAVVQLFQFLQRRRG</sequence>
<feature type="transmembrane region" description="Helical" evidence="6">
    <location>
        <begin position="278"/>
        <end position="296"/>
    </location>
</feature>
<feature type="transmembrane region" description="Helical" evidence="6">
    <location>
        <begin position="127"/>
        <end position="145"/>
    </location>
</feature>